<dbReference type="InterPro" id="IPR017896">
    <property type="entry name" value="4Fe4S_Fe-S-bd"/>
</dbReference>
<evidence type="ECO:0000313" key="6">
    <source>
        <dbReference type="Proteomes" id="UP000722750"/>
    </source>
</evidence>
<dbReference type="PROSITE" id="PS00198">
    <property type="entry name" value="4FE4S_FER_1"/>
    <property type="match status" value="1"/>
</dbReference>
<proteinExistence type="predicted"/>
<dbReference type="GO" id="GO:0010181">
    <property type="term" value="F:FMN binding"/>
    <property type="evidence" value="ECO:0007669"/>
    <property type="project" value="InterPro"/>
</dbReference>
<dbReference type="Gene3D" id="3.10.20.600">
    <property type="match status" value="1"/>
</dbReference>
<keyword evidence="1" id="KW-0479">Metal-binding</keyword>
<dbReference type="GO" id="GO:0046872">
    <property type="term" value="F:metal ion binding"/>
    <property type="evidence" value="ECO:0007669"/>
    <property type="project" value="UniProtKB-KW"/>
</dbReference>
<dbReference type="SUPFAM" id="SSF142019">
    <property type="entry name" value="Nqo1 FMN-binding domain-like"/>
    <property type="match status" value="1"/>
</dbReference>
<dbReference type="Gene3D" id="1.20.1440.230">
    <property type="entry name" value="NADH-ubiquinone oxidoreductase 51kDa subunit, iron-sulphur binding domain"/>
    <property type="match status" value="1"/>
</dbReference>
<sequence length="296" mass="32381">MPRTRPPQSVEAGLWDKPSCLNNVETFANVPLIINNGALWYSKIGTEKSKGTKIFSLTGKVKKAGLIEVPMGTTIRQVVFDMGGGIPKKKKFKAVQIGGPSGGCLTEAHLDSPIDYESLLEAGAMMGSGSLVVVDETTCMVDMARFFLDFCATESCGKCPPCRVGTTLMLDILIRITQGEGKEEDVETLEKMSDEINTMSLCGLGQSAPNPVLSTIRYFRDEYLAHIRDKECPTHSCVALHKYTVIPDMCTKCTLCVKNCPVDAISGSKDEVAYIDKEKCIECNLCYEKCNFMAIK</sequence>
<reference evidence="5" key="1">
    <citation type="journal article" date="2021" name="ISME J.">
        <title>Fine-scale metabolic discontinuity in a stratified prokaryote microbiome of a Red Sea deep halocline.</title>
        <authorList>
            <person name="Michoud G."/>
            <person name="Ngugi D.K."/>
            <person name="Barozzi A."/>
            <person name="Merlino G."/>
            <person name="Calleja M.L."/>
            <person name="Delgado-Huertas A."/>
            <person name="Moran X.A.G."/>
            <person name="Daffonchio D."/>
        </authorList>
    </citation>
    <scope>NUCLEOTIDE SEQUENCE</scope>
    <source>
        <strain evidence="5">SuakinDeep_MAG55_1</strain>
    </source>
</reference>
<dbReference type="InterPro" id="IPR017900">
    <property type="entry name" value="4Fe4S_Fe_S_CS"/>
</dbReference>
<evidence type="ECO:0000259" key="4">
    <source>
        <dbReference type="PROSITE" id="PS51379"/>
    </source>
</evidence>
<dbReference type="InterPro" id="IPR001949">
    <property type="entry name" value="NADH-UbQ_OxRdtase_51kDa_CS"/>
</dbReference>
<gene>
    <name evidence="5" type="ORF">MAG551_02480</name>
</gene>
<dbReference type="SUPFAM" id="SSF140490">
    <property type="entry name" value="Nqo1C-terminal domain-like"/>
    <property type="match status" value="1"/>
</dbReference>
<dbReference type="SUPFAM" id="SSF54862">
    <property type="entry name" value="4Fe-4S ferredoxins"/>
    <property type="match status" value="1"/>
</dbReference>
<dbReference type="SUPFAM" id="SSF142984">
    <property type="entry name" value="Nqo1 middle domain-like"/>
    <property type="match status" value="1"/>
</dbReference>
<dbReference type="SMART" id="SM00928">
    <property type="entry name" value="NADH_4Fe-4S"/>
    <property type="match status" value="1"/>
</dbReference>
<feature type="domain" description="4Fe-4S ferredoxin-type" evidence="4">
    <location>
        <begin position="271"/>
        <end position="296"/>
    </location>
</feature>
<evidence type="ECO:0000256" key="2">
    <source>
        <dbReference type="ARBA" id="ARBA00023004"/>
    </source>
</evidence>
<dbReference type="Proteomes" id="UP000722750">
    <property type="component" value="Unassembled WGS sequence"/>
</dbReference>
<dbReference type="FunFam" id="1.20.1440.230:FF:000001">
    <property type="entry name" value="Mitochondrial NADH dehydrogenase flavoprotein 1"/>
    <property type="match status" value="1"/>
</dbReference>
<dbReference type="Pfam" id="PF10589">
    <property type="entry name" value="NADH_4Fe-4S"/>
    <property type="match status" value="1"/>
</dbReference>
<dbReference type="EMBL" id="JAANXD010000092">
    <property type="protein sequence ID" value="MBS1259410.1"/>
    <property type="molecule type" value="Genomic_DNA"/>
</dbReference>
<dbReference type="GO" id="GO:0051539">
    <property type="term" value="F:4 iron, 4 sulfur cluster binding"/>
    <property type="evidence" value="ECO:0007669"/>
    <property type="project" value="InterPro"/>
</dbReference>
<feature type="domain" description="4Fe-4S ferredoxin-type" evidence="4">
    <location>
        <begin position="241"/>
        <end position="270"/>
    </location>
</feature>
<name>A0A942A2L3_9BACT</name>
<dbReference type="InterPro" id="IPR019575">
    <property type="entry name" value="Nuop51_4Fe4S-bd"/>
</dbReference>
<dbReference type="PANTHER" id="PTHR43578">
    <property type="entry name" value="NADH-QUINONE OXIDOREDUCTASE SUBUNIT F"/>
    <property type="match status" value="1"/>
</dbReference>
<evidence type="ECO:0000256" key="1">
    <source>
        <dbReference type="ARBA" id="ARBA00022723"/>
    </source>
</evidence>
<evidence type="ECO:0000313" key="5">
    <source>
        <dbReference type="EMBL" id="MBS1259410.1"/>
    </source>
</evidence>
<protein>
    <submittedName>
        <fullName evidence="5">NADP-reducing hydrogenase subunit HndC</fullName>
    </submittedName>
</protein>
<keyword evidence="3" id="KW-0411">Iron-sulfur</keyword>
<dbReference type="Gene3D" id="3.30.70.20">
    <property type="match status" value="1"/>
</dbReference>
<dbReference type="InterPro" id="IPR037225">
    <property type="entry name" value="Nuo51_FMN-bd_sf"/>
</dbReference>
<dbReference type="InterPro" id="IPR037207">
    <property type="entry name" value="Nuop51_4Fe4S-bd_sf"/>
</dbReference>
<dbReference type="PROSITE" id="PS00645">
    <property type="entry name" value="COMPLEX1_51K_2"/>
    <property type="match status" value="1"/>
</dbReference>
<comment type="caution">
    <text evidence="5">The sequence shown here is derived from an EMBL/GenBank/DDBJ whole genome shotgun (WGS) entry which is preliminary data.</text>
</comment>
<dbReference type="PROSITE" id="PS51379">
    <property type="entry name" value="4FE4S_FER_2"/>
    <property type="match status" value="2"/>
</dbReference>
<keyword evidence="2" id="KW-0408">Iron</keyword>
<accession>A0A942A2L3</accession>
<dbReference type="Pfam" id="PF10531">
    <property type="entry name" value="SLBB"/>
    <property type="match status" value="1"/>
</dbReference>
<dbReference type="Gene3D" id="3.40.50.11540">
    <property type="entry name" value="NADH-ubiquinone oxidoreductase 51kDa subunit"/>
    <property type="match status" value="1"/>
</dbReference>
<dbReference type="PANTHER" id="PTHR43578:SF3">
    <property type="entry name" value="NADH-QUINONE OXIDOREDUCTASE SUBUNIT F"/>
    <property type="match status" value="1"/>
</dbReference>
<dbReference type="AlphaFoldDB" id="A0A942A2L3"/>
<dbReference type="GO" id="GO:0008137">
    <property type="term" value="F:NADH dehydrogenase (ubiquinone) activity"/>
    <property type="evidence" value="ECO:0007669"/>
    <property type="project" value="InterPro"/>
</dbReference>
<dbReference type="InterPro" id="IPR019554">
    <property type="entry name" value="Soluble_ligand-bd"/>
</dbReference>
<evidence type="ECO:0000256" key="3">
    <source>
        <dbReference type="ARBA" id="ARBA00023014"/>
    </source>
</evidence>
<dbReference type="Pfam" id="PF13187">
    <property type="entry name" value="Fer4_9"/>
    <property type="match status" value="1"/>
</dbReference>
<organism evidence="5 6">
    <name type="scientific">Candidatus Scalindua arabica</name>
    <dbReference type="NCBI Taxonomy" id="1127984"/>
    <lineage>
        <taxon>Bacteria</taxon>
        <taxon>Pseudomonadati</taxon>
        <taxon>Planctomycetota</taxon>
        <taxon>Candidatus Brocadiia</taxon>
        <taxon>Candidatus Brocadiales</taxon>
        <taxon>Candidatus Scalinduaceae</taxon>
        <taxon>Candidatus Scalindua</taxon>
    </lineage>
</organism>